<dbReference type="InterPro" id="IPR056632">
    <property type="entry name" value="DUF7730"/>
</dbReference>
<comment type="caution">
    <text evidence="2">The sequence shown here is derived from an EMBL/GenBank/DDBJ whole genome shotgun (WGS) entry which is preliminary data.</text>
</comment>
<protein>
    <recommendedName>
        <fullName evidence="1">DUF7730 domain-containing protein</fullName>
    </recommendedName>
</protein>
<dbReference type="Pfam" id="PF24864">
    <property type="entry name" value="DUF7730"/>
    <property type="match status" value="1"/>
</dbReference>
<name>A0A9P4Z1F7_9HYPO</name>
<evidence type="ECO:0000313" key="2">
    <source>
        <dbReference type="EMBL" id="KAF4126825.1"/>
    </source>
</evidence>
<dbReference type="Proteomes" id="UP000749293">
    <property type="component" value="Unassembled WGS sequence"/>
</dbReference>
<sequence>MDVDMVGIRSAECPGTHQRLTSHQDFLAFECRDKEDQARAAYNGPLRRTNRTLVDENMRLKRLLRENGIAWSAVSQDHLVQPNKRKTRSSMTSQDLGRPHLPVEVILRILHFAMMSPHPIIDPLSALTPANLSEDERARGNQIAIHFLATCRSLYTEGIRMLWSLNTFVFTTPEAVRAFGELNAEYRSRISHVNFRIVARYYDDQDRKHRLGRSYHRHMKKEVKLRVEQRPKEVPIIRGGFRSYTWNQVADFLTGLRAPYDPSFHLKSTPRPKLLPSLTSLRLDLVNFSDTVIPFSGPDFHDITSHEFGCNLNEIQVTGMPHDDPGMKASAELSGLLKDEGLYLDGQAAFVAPVNRPLIPLKGDRWCSRVVRAQRESSYESDSEFDMIPDTIFSRGHAKIGIMPPAPAETGHPTSTRPDDVVIWKRVPTSRDSDERVWVQFCRHNGYEMTDRILDHDLCPCCGDPRRPNNIDFSDEDDDDLD</sequence>
<accession>A0A9P4Z1F7</accession>
<dbReference type="EMBL" id="JAANYQ010000001">
    <property type="protein sequence ID" value="KAF4126825.1"/>
    <property type="molecule type" value="Genomic_DNA"/>
</dbReference>
<gene>
    <name evidence="2" type="ORF">GMORB2_0562</name>
</gene>
<organism evidence="2 3">
    <name type="scientific">Geosmithia morbida</name>
    <dbReference type="NCBI Taxonomy" id="1094350"/>
    <lineage>
        <taxon>Eukaryota</taxon>
        <taxon>Fungi</taxon>
        <taxon>Dikarya</taxon>
        <taxon>Ascomycota</taxon>
        <taxon>Pezizomycotina</taxon>
        <taxon>Sordariomycetes</taxon>
        <taxon>Hypocreomycetidae</taxon>
        <taxon>Hypocreales</taxon>
        <taxon>Bionectriaceae</taxon>
        <taxon>Geosmithia</taxon>
    </lineage>
</organism>
<feature type="domain" description="DUF7730" evidence="1">
    <location>
        <begin position="135"/>
        <end position="200"/>
    </location>
</feature>
<evidence type="ECO:0000259" key="1">
    <source>
        <dbReference type="Pfam" id="PF24864"/>
    </source>
</evidence>
<dbReference type="GeneID" id="55966792"/>
<evidence type="ECO:0000313" key="3">
    <source>
        <dbReference type="Proteomes" id="UP000749293"/>
    </source>
</evidence>
<dbReference type="RefSeq" id="XP_035325477.1">
    <property type="nucleotide sequence ID" value="XM_035462547.1"/>
</dbReference>
<dbReference type="OrthoDB" id="5279415at2759"/>
<dbReference type="AlphaFoldDB" id="A0A9P4Z1F7"/>
<reference evidence="2" key="1">
    <citation type="submission" date="2020-03" db="EMBL/GenBank/DDBJ databases">
        <title>Site-based positive gene gene selection in Geosmithia morbida across the United States reveals a broad range of putative effectors and factors for local host and environmental adapation.</title>
        <authorList>
            <person name="Onufrak A."/>
            <person name="Murdoch R.W."/>
            <person name="Gazis R."/>
            <person name="Huff M."/>
            <person name="Staton M."/>
            <person name="Klingeman W."/>
            <person name="Hadziabdic D."/>
        </authorList>
    </citation>
    <scope>NUCLEOTIDE SEQUENCE</scope>
    <source>
        <strain evidence="2">1262</strain>
    </source>
</reference>
<proteinExistence type="predicted"/>
<keyword evidence="3" id="KW-1185">Reference proteome</keyword>